<gene>
    <name evidence="2" type="ORF">HOP40_04310</name>
</gene>
<reference evidence="2 3" key="1">
    <citation type="submission" date="2020-05" db="EMBL/GenBank/DDBJ databases">
        <authorList>
            <person name="Mo P."/>
        </authorList>
    </citation>
    <scope>NUCLEOTIDE SEQUENCE [LARGE SCALE GENOMIC DNA]</scope>
    <source>
        <strain evidence="2 3">Gen01</strain>
    </source>
</reference>
<organism evidence="2 3">
    <name type="scientific">Pseudonocardia broussonetiae</name>
    <dbReference type="NCBI Taxonomy" id="2736640"/>
    <lineage>
        <taxon>Bacteria</taxon>
        <taxon>Bacillati</taxon>
        <taxon>Actinomycetota</taxon>
        <taxon>Actinomycetes</taxon>
        <taxon>Pseudonocardiales</taxon>
        <taxon>Pseudonocardiaceae</taxon>
        <taxon>Pseudonocardia</taxon>
    </lineage>
</organism>
<feature type="region of interest" description="Disordered" evidence="1">
    <location>
        <begin position="1"/>
        <end position="25"/>
    </location>
</feature>
<protein>
    <submittedName>
        <fullName evidence="2">Uncharacterized protein</fullName>
    </submittedName>
</protein>
<dbReference type="Proteomes" id="UP000505377">
    <property type="component" value="Chromosome"/>
</dbReference>
<dbReference type="RefSeq" id="WP_172154857.1">
    <property type="nucleotide sequence ID" value="NZ_CP053564.1"/>
</dbReference>
<dbReference type="AlphaFoldDB" id="A0A6M6JDP5"/>
<dbReference type="KEGG" id="pbro:HOP40_04310"/>
<accession>A0A6M6JDP5</accession>
<sequence length="603" mass="65093">MTAQWWSQPVAAEGSTASEGIRRQLGKPHLDPLTVLIRETAQNTCDAALPGGGDVEFAVRLHRLSGNRLAGWREFLLPEPAGSALGIAEAMNRGPLLMTLSDRGTTGLGGPLRADESPREGERPDFVNFIRNVGERKAVDLGGGSYGFGKGILYNVSRCHLIVADSVCMFRGRLQRRLIGAALGDGFTHGGRRWTGRHWLGVLEDGHTRPLLDDEAEEMAGKLGLPRFAEGATGTSVAIVDVDLGRRQGQDGDAVRTPEEAADFIVSTMLWNLWPRMLSDRPNRLVCSMRRDGFVNEVPDPEQLIELSPFVKAYRALAEEGRYQVPPRKSEPREIGRFAVVKGMAPLRPNPAVAAAAPFEGRAHHCARMRHADLVVDYFKGETPTDEMIQYGAVFRSSPEADGFFAEAEPPTHDDWVVNGLRGTARGVVQLATGFIRDRLREQSTPAAGPVPSGEAPLASLAGRLSGLMTAEGDLAEGSVRREPSGGGRRSSGGPRFVTAPHLVQENGVPVIFGVVQMPSWASTRVVVAEPVIVLDSGVEPVDGRTDGPVVLGWRSVESDPPVDGAELVIERPSDRTWELRVRPSADAVVRVNLTVRELGGDG</sequence>
<evidence type="ECO:0000256" key="1">
    <source>
        <dbReference type="SAM" id="MobiDB-lite"/>
    </source>
</evidence>
<feature type="region of interest" description="Disordered" evidence="1">
    <location>
        <begin position="474"/>
        <end position="497"/>
    </location>
</feature>
<evidence type="ECO:0000313" key="3">
    <source>
        <dbReference type="Proteomes" id="UP000505377"/>
    </source>
</evidence>
<evidence type="ECO:0000313" key="2">
    <source>
        <dbReference type="EMBL" id="QJY45145.1"/>
    </source>
</evidence>
<proteinExistence type="predicted"/>
<name>A0A6M6JDP5_9PSEU</name>
<keyword evidence="3" id="KW-1185">Reference proteome</keyword>
<dbReference type="EMBL" id="CP053564">
    <property type="protein sequence ID" value="QJY45145.1"/>
    <property type="molecule type" value="Genomic_DNA"/>
</dbReference>